<dbReference type="Proteomes" id="UP000054350">
    <property type="component" value="Unassembled WGS sequence"/>
</dbReference>
<dbReference type="SFLD" id="SFLDG01132">
    <property type="entry name" value="C1.5.3:_5'-Nucleotidase_Like"/>
    <property type="match status" value="1"/>
</dbReference>
<dbReference type="PANTHER" id="PTHR47438">
    <property type="entry name" value="PHOSPHATE METABOLISM PROTEIN 8-RELATED"/>
    <property type="match status" value="1"/>
</dbReference>
<dbReference type="InterPro" id="IPR023214">
    <property type="entry name" value="HAD_sf"/>
</dbReference>
<dbReference type="SFLD" id="SFLDG01129">
    <property type="entry name" value="C1.5:_HAD__Beta-PGM__Phosphata"/>
    <property type="match status" value="1"/>
</dbReference>
<dbReference type="OrthoDB" id="1065058at2759"/>
<dbReference type="SFLD" id="SFLDS00003">
    <property type="entry name" value="Haloacid_Dehalogenase"/>
    <property type="match status" value="1"/>
</dbReference>
<dbReference type="NCBIfam" id="TIGR01993">
    <property type="entry name" value="Pyr-5-nucltdase"/>
    <property type="match status" value="1"/>
</dbReference>
<evidence type="ECO:0000313" key="1">
    <source>
        <dbReference type="EMBL" id="KNE68505.1"/>
    </source>
</evidence>
<dbReference type="GO" id="GO:0009166">
    <property type="term" value="P:nucleotide catabolic process"/>
    <property type="evidence" value="ECO:0007669"/>
    <property type="project" value="TreeGrafter"/>
</dbReference>
<keyword evidence="2" id="KW-1185">Reference proteome</keyword>
<dbReference type="GO" id="GO:0006206">
    <property type="term" value="P:pyrimidine nucleobase metabolic process"/>
    <property type="evidence" value="ECO:0007669"/>
    <property type="project" value="TreeGrafter"/>
</dbReference>
<dbReference type="Pfam" id="PF00702">
    <property type="entry name" value="Hydrolase"/>
    <property type="match status" value="1"/>
</dbReference>
<dbReference type="GO" id="GO:0008252">
    <property type="term" value="F:nucleotidase activity"/>
    <property type="evidence" value="ECO:0007669"/>
    <property type="project" value="TreeGrafter"/>
</dbReference>
<dbReference type="SUPFAM" id="SSF56784">
    <property type="entry name" value="HAD-like"/>
    <property type="match status" value="1"/>
</dbReference>
<organism evidence="1 2">
    <name type="scientific">Allomyces macrogynus (strain ATCC 38327)</name>
    <name type="common">Allomyces javanicus var. macrogynus</name>
    <dbReference type="NCBI Taxonomy" id="578462"/>
    <lineage>
        <taxon>Eukaryota</taxon>
        <taxon>Fungi</taxon>
        <taxon>Fungi incertae sedis</taxon>
        <taxon>Blastocladiomycota</taxon>
        <taxon>Blastocladiomycetes</taxon>
        <taxon>Blastocladiales</taxon>
        <taxon>Blastocladiaceae</taxon>
        <taxon>Allomyces</taxon>
    </lineage>
</organism>
<dbReference type="InterPro" id="IPR052791">
    <property type="entry name" value="SSM1_domain"/>
</dbReference>
<dbReference type="EMBL" id="GG745357">
    <property type="protein sequence ID" value="KNE68505.1"/>
    <property type="molecule type" value="Genomic_DNA"/>
</dbReference>
<dbReference type="Gene3D" id="1.10.150.450">
    <property type="match status" value="1"/>
</dbReference>
<dbReference type="eggNOG" id="KOG3109">
    <property type="taxonomic scope" value="Eukaryota"/>
</dbReference>
<accession>A0A0L0T1K5</accession>
<proteinExistence type="predicted"/>
<evidence type="ECO:0000313" key="2">
    <source>
        <dbReference type="Proteomes" id="UP000054350"/>
    </source>
</evidence>
<dbReference type="PANTHER" id="PTHR47438:SF1">
    <property type="entry name" value="PHOSPHATE METABOLISM PROTEIN 8-RELATED"/>
    <property type="match status" value="1"/>
</dbReference>
<dbReference type="STRING" id="578462.A0A0L0T1K5"/>
<dbReference type="VEuPathDB" id="FungiDB:AMAG_12680"/>
<gene>
    <name evidence="1" type="ORF">AMAG_12680</name>
</gene>
<protein>
    <submittedName>
        <fullName evidence="1">Pyrimidine 5'-nucleotidase</fullName>
    </submittedName>
</protein>
<name>A0A0L0T1K5_ALLM3</name>
<dbReference type="InterPro" id="IPR036412">
    <property type="entry name" value="HAD-like_sf"/>
</dbReference>
<dbReference type="Gene3D" id="3.40.50.1000">
    <property type="entry name" value="HAD superfamily/HAD-like"/>
    <property type="match status" value="1"/>
</dbReference>
<sequence length="407" mass="43846">MTGTKTASAVATTTVPHAADPAVHKPGSADVVKPAAIDASVSGAIADHLRPNDADAATTQDPLKFSVSAGVTAAPSKQTRPVAELDGVPLPKLPMPVKPRAYLLFDIDSTLYSDHTGVGKRMHELIVKYMHEVVGLPVDEADRLGKQYYKELGLAIRGLVRYHHVDPADYDKHVDQAVEHDKLIHRDDKLRAALARAKPDVVRWTFTNAGLVHAARCLRRLEVEEFFHGMTYCDYTIPNFACKPETPFFEQVLSDLHASAHPDTPVYFADDSLLNLGAAKKLGWHTIWVDAKREGLSDEERAALPPAPEFVDHAIGAIAEIAGVLPDLFYAGSRAGSTRSRSSSVSGKVSKRRPGVLSKIAAFMASCTTGSAGRAVRDDAHKVKAPEKPVVEPATVEPVKTVEAVAA</sequence>
<reference evidence="2" key="2">
    <citation type="submission" date="2009-11" db="EMBL/GenBank/DDBJ databases">
        <title>The Genome Sequence of Allomyces macrogynus strain ATCC 38327.</title>
        <authorList>
            <consortium name="The Broad Institute Genome Sequencing Platform"/>
            <person name="Russ C."/>
            <person name="Cuomo C."/>
            <person name="Shea T."/>
            <person name="Young S.K."/>
            <person name="Zeng Q."/>
            <person name="Koehrsen M."/>
            <person name="Haas B."/>
            <person name="Borodovsky M."/>
            <person name="Guigo R."/>
            <person name="Alvarado L."/>
            <person name="Berlin A."/>
            <person name="Borenstein D."/>
            <person name="Chen Z."/>
            <person name="Engels R."/>
            <person name="Freedman E."/>
            <person name="Gellesch M."/>
            <person name="Goldberg J."/>
            <person name="Griggs A."/>
            <person name="Gujja S."/>
            <person name="Heiman D."/>
            <person name="Hepburn T."/>
            <person name="Howarth C."/>
            <person name="Jen D."/>
            <person name="Larson L."/>
            <person name="Lewis B."/>
            <person name="Mehta T."/>
            <person name="Park D."/>
            <person name="Pearson M."/>
            <person name="Roberts A."/>
            <person name="Saif S."/>
            <person name="Shenoy N."/>
            <person name="Sisk P."/>
            <person name="Stolte C."/>
            <person name="Sykes S."/>
            <person name="Walk T."/>
            <person name="White J."/>
            <person name="Yandava C."/>
            <person name="Burger G."/>
            <person name="Gray M.W."/>
            <person name="Holland P.W.H."/>
            <person name="King N."/>
            <person name="Lang F.B.F."/>
            <person name="Roger A.J."/>
            <person name="Ruiz-Trillo I."/>
            <person name="Lander E."/>
            <person name="Nusbaum C."/>
        </authorList>
    </citation>
    <scope>NUCLEOTIDE SEQUENCE [LARGE SCALE GENOMIC DNA]</scope>
    <source>
        <strain evidence="2">ATCC 38327</strain>
    </source>
</reference>
<reference evidence="1 2" key="1">
    <citation type="submission" date="2009-11" db="EMBL/GenBank/DDBJ databases">
        <title>Annotation of Allomyces macrogynus ATCC 38327.</title>
        <authorList>
            <consortium name="The Broad Institute Genome Sequencing Platform"/>
            <person name="Russ C."/>
            <person name="Cuomo C."/>
            <person name="Burger G."/>
            <person name="Gray M.W."/>
            <person name="Holland P.W.H."/>
            <person name="King N."/>
            <person name="Lang F.B.F."/>
            <person name="Roger A.J."/>
            <person name="Ruiz-Trillo I."/>
            <person name="Young S.K."/>
            <person name="Zeng Q."/>
            <person name="Gargeya S."/>
            <person name="Fitzgerald M."/>
            <person name="Haas B."/>
            <person name="Abouelleil A."/>
            <person name="Alvarado L."/>
            <person name="Arachchi H.M."/>
            <person name="Berlin A."/>
            <person name="Chapman S.B."/>
            <person name="Gearin G."/>
            <person name="Goldberg J."/>
            <person name="Griggs A."/>
            <person name="Gujja S."/>
            <person name="Hansen M."/>
            <person name="Heiman D."/>
            <person name="Howarth C."/>
            <person name="Larimer J."/>
            <person name="Lui A."/>
            <person name="MacDonald P.J.P."/>
            <person name="McCowen C."/>
            <person name="Montmayeur A."/>
            <person name="Murphy C."/>
            <person name="Neiman D."/>
            <person name="Pearson M."/>
            <person name="Priest M."/>
            <person name="Roberts A."/>
            <person name="Saif S."/>
            <person name="Shea T."/>
            <person name="Sisk P."/>
            <person name="Stolte C."/>
            <person name="Sykes S."/>
            <person name="Wortman J."/>
            <person name="Nusbaum C."/>
            <person name="Birren B."/>
        </authorList>
    </citation>
    <scope>NUCLEOTIDE SEQUENCE [LARGE SCALE GENOMIC DNA]</scope>
    <source>
        <strain evidence="1 2">ATCC 38327</strain>
    </source>
</reference>
<dbReference type="AlphaFoldDB" id="A0A0L0T1K5"/>
<dbReference type="InterPro" id="IPR010237">
    <property type="entry name" value="Pyr-5-nucltdase"/>
</dbReference>